<evidence type="ECO:0000256" key="3">
    <source>
        <dbReference type="PROSITE-ProRule" id="PRU00473"/>
    </source>
</evidence>
<proteinExistence type="predicted"/>
<comment type="subcellular location">
    <subcellularLocation>
        <location evidence="1">Cell outer membrane</location>
    </subcellularLocation>
</comment>
<dbReference type="InterPro" id="IPR006665">
    <property type="entry name" value="OmpA-like"/>
</dbReference>
<evidence type="ECO:0000259" key="5">
    <source>
        <dbReference type="PROSITE" id="PS51123"/>
    </source>
</evidence>
<dbReference type="GO" id="GO:0009279">
    <property type="term" value="C:cell outer membrane"/>
    <property type="evidence" value="ECO:0007669"/>
    <property type="project" value="UniProtKB-SubCell"/>
</dbReference>
<dbReference type="PANTHER" id="PTHR30329:SF20">
    <property type="entry name" value="EXPORTED PROTEIN"/>
    <property type="match status" value="1"/>
</dbReference>
<sequence length="550" mass="60545">MRNALKQTVLLWTLLLLLTTWLGFFAVSAVVKYAVVVILVAVTAAVMAYWHKKKGQVVADDVWPSSLPPETYRQPVVLVCGDMSAHLFTDSPVRQVSEGLYLPVSDEEQLVAQVERLLTLRPAWASQFAVAYTVMPGMYRDAAVLTGQLRRFAHSMATVRRRAGVNVPWLLWSGLSGSPLPERANSPWFICTGGEVQVATSAETTMPAQWIAQSGAQERSQRLCYLLKAESLMQWLDLNVLAELNGPEAKCPPLAMTVGLVPSLPAVDNNLWQLWITARTGLTPDIADTGTDDALPFPDALLRRLPRQSGFTPLRRACVTMLGVTTVAGIAALCLSATANRQLLRQVGDDLHRFYAVPAEEFITKARHLSVLKDDAVMLDGYYREGEPLRLGLGLYPGERIRQPVLRAIRDWRPPEQKMDVTASLPVQTVRLDSMSLFDVGQARLKDGSTKVLVDALVNIRAKPGWLILVAGYTDATGDEKSNQQLSLRRAEAVRNWMLQTSDIPATCFAVQGLGESQPAATNDTPQGRAVNRRVEISLVPRSDACQDVK</sequence>
<reference evidence="9" key="3">
    <citation type="journal article" date="2023" name="Microorganisms">
        <title>Comparative Genomic Analysis of ST131 Subclade C2 of ESBL-Producing E. coli Isolates from Patients with Recurrent and Sporadic Urinary Tract Infections.</title>
        <authorList>
            <person name="Jaen-Luchoro D."/>
            <person name="Kahnamouei A."/>
            <person name="Yazdanshenas S."/>
            <person name="Lindblom A."/>
            <person name="Samuelsson E."/>
            <person name="Ahren C."/>
            <person name="Karami N."/>
        </authorList>
    </citation>
    <scope>NUCLEOTIDE SEQUENCE</scope>
    <source>
        <strain evidence="9">S7</strain>
    </source>
</reference>
<protein>
    <submittedName>
        <fullName evidence="7">OmpA family protein</fullName>
    </submittedName>
</protein>
<evidence type="ECO:0000256" key="4">
    <source>
        <dbReference type="SAM" id="Phobius"/>
    </source>
</evidence>
<evidence type="ECO:0000313" key="6">
    <source>
        <dbReference type="EMBL" id="EMJ5255808.1"/>
    </source>
</evidence>
<dbReference type="EMBL" id="DABBJX010000013">
    <property type="protein sequence ID" value="HAH4525059.1"/>
    <property type="molecule type" value="Genomic_DNA"/>
</dbReference>
<dbReference type="EMBL" id="DABCJL010000003">
    <property type="protein sequence ID" value="HAH7768233.1"/>
    <property type="molecule type" value="Genomic_DNA"/>
</dbReference>
<name>A0A066T315_ECOLX</name>
<dbReference type="InterPro" id="IPR006664">
    <property type="entry name" value="OMP_bac"/>
</dbReference>
<accession>A0A066T315</accession>
<reference evidence="7" key="1">
    <citation type="journal article" date="2018" name="Genome Biol.">
        <title>SKESA: strategic k-mer extension for scrupulous assemblies.</title>
        <authorList>
            <person name="Souvorov A."/>
            <person name="Agarwala R."/>
            <person name="Lipman D.J."/>
        </authorList>
    </citation>
    <scope>NUCLEOTIDE SEQUENCE [LARGE SCALE GENOMIC DNA]</scope>
    <source>
        <strain evidence="8">C0382</strain>
        <strain evidence="7">EC00763</strain>
    </source>
</reference>
<evidence type="ECO:0000313" key="7">
    <source>
        <dbReference type="EMBL" id="HAH4525059.1"/>
    </source>
</evidence>
<keyword evidence="2 3" id="KW-0472">Membrane</keyword>
<evidence type="ECO:0000313" key="8">
    <source>
        <dbReference type="EMBL" id="HAH7768233.1"/>
    </source>
</evidence>
<organism evidence="7">
    <name type="scientific">Escherichia coli</name>
    <dbReference type="NCBI Taxonomy" id="562"/>
    <lineage>
        <taxon>Bacteria</taxon>
        <taxon>Pseudomonadati</taxon>
        <taxon>Pseudomonadota</taxon>
        <taxon>Gammaproteobacteria</taxon>
        <taxon>Enterobacterales</taxon>
        <taxon>Enterobacteriaceae</taxon>
        <taxon>Escherichia</taxon>
    </lineage>
</organism>
<dbReference type="Proteomes" id="UP001180189">
    <property type="component" value="Chromosome"/>
</dbReference>
<reference evidence="7" key="2">
    <citation type="submission" date="2019-12" db="EMBL/GenBank/DDBJ databases">
        <authorList>
            <consortium name="NCBI Pathogen Detection Project"/>
        </authorList>
    </citation>
    <scope>NUCLEOTIDE SEQUENCE</scope>
    <source>
        <strain evidence="8">C0382</strain>
        <strain evidence="7">EC00763</strain>
    </source>
</reference>
<evidence type="ECO:0000256" key="2">
    <source>
        <dbReference type="ARBA" id="ARBA00023136"/>
    </source>
</evidence>
<dbReference type="Pfam" id="PF00691">
    <property type="entry name" value="OmpA"/>
    <property type="match status" value="1"/>
</dbReference>
<dbReference type="Proteomes" id="UP001285616">
    <property type="component" value="Unassembled WGS sequence"/>
</dbReference>
<dbReference type="AlphaFoldDB" id="A0A066T315"/>
<dbReference type="PANTHER" id="PTHR30329">
    <property type="entry name" value="STATOR ELEMENT OF FLAGELLAR MOTOR COMPLEX"/>
    <property type="match status" value="1"/>
</dbReference>
<dbReference type="InterPro" id="IPR036737">
    <property type="entry name" value="OmpA-like_sf"/>
</dbReference>
<keyword evidence="4" id="KW-0812">Transmembrane</keyword>
<keyword evidence="4" id="KW-1133">Transmembrane helix</keyword>
<dbReference type="PRINTS" id="PR01021">
    <property type="entry name" value="OMPADOMAIN"/>
</dbReference>
<reference evidence="6" key="4">
    <citation type="submission" date="2024-02" db="EMBL/GenBank/DDBJ databases">
        <authorList>
            <consortium name="Clinical and Environmental Microbiology Branch: Whole genome sequencing antimicrobial resistance pathogens in the healthcare setting"/>
        </authorList>
    </citation>
    <scope>NUCLEOTIDE SEQUENCE</scope>
    <source>
        <strain evidence="6">1924188</strain>
    </source>
</reference>
<dbReference type="EMBL" id="ABONVU020000017">
    <property type="protein sequence ID" value="EMJ5255808.1"/>
    <property type="molecule type" value="Genomic_DNA"/>
</dbReference>
<dbReference type="EMBL" id="CP107128">
    <property type="protein sequence ID" value="WLM94803.1"/>
    <property type="molecule type" value="Genomic_DNA"/>
</dbReference>
<feature type="transmembrane region" description="Helical" evidence="4">
    <location>
        <begin position="317"/>
        <end position="339"/>
    </location>
</feature>
<evidence type="ECO:0000313" key="9">
    <source>
        <dbReference type="EMBL" id="WLM94803.1"/>
    </source>
</evidence>
<feature type="transmembrane region" description="Helical" evidence="4">
    <location>
        <begin position="9"/>
        <end position="27"/>
    </location>
</feature>
<evidence type="ECO:0000256" key="1">
    <source>
        <dbReference type="ARBA" id="ARBA00004442"/>
    </source>
</evidence>
<dbReference type="RefSeq" id="WP_001243155.1">
    <property type="nucleotide sequence ID" value="NZ_AP018784.2"/>
</dbReference>
<dbReference type="Gene3D" id="3.30.1330.60">
    <property type="entry name" value="OmpA-like domain"/>
    <property type="match status" value="1"/>
</dbReference>
<dbReference type="PROSITE" id="PS51123">
    <property type="entry name" value="OMPA_2"/>
    <property type="match status" value="1"/>
</dbReference>
<dbReference type="CDD" id="cd07185">
    <property type="entry name" value="OmpA_C-like"/>
    <property type="match status" value="1"/>
</dbReference>
<dbReference type="SUPFAM" id="SSF103088">
    <property type="entry name" value="OmpA-like"/>
    <property type="match status" value="1"/>
</dbReference>
<dbReference type="InterPro" id="IPR050330">
    <property type="entry name" value="Bact_OuterMem_StrucFunc"/>
</dbReference>
<feature type="domain" description="OmpA-like" evidence="5">
    <location>
        <begin position="425"/>
        <end position="543"/>
    </location>
</feature>
<feature type="transmembrane region" description="Helical" evidence="4">
    <location>
        <begin position="33"/>
        <end position="50"/>
    </location>
</feature>
<dbReference type="Proteomes" id="UP000843571">
    <property type="component" value="Unassembled WGS sequence"/>
</dbReference>
<gene>
    <name evidence="7" type="ORF">GRC73_13700</name>
    <name evidence="8" type="ORF">HIE29_001639</name>
    <name evidence="9" type="ORF">OGM49_19250</name>
    <name evidence="6" type="ORF">R8O40_004109</name>
</gene>